<keyword evidence="26" id="KW-1185">Reference proteome</keyword>
<dbReference type="Pfam" id="PF00560">
    <property type="entry name" value="LRR_1"/>
    <property type="match status" value="6"/>
</dbReference>
<evidence type="ECO:0000256" key="3">
    <source>
        <dbReference type="ARBA" id="ARBA00012513"/>
    </source>
</evidence>
<dbReference type="PROSITE" id="PS00108">
    <property type="entry name" value="PROTEIN_KINASE_ST"/>
    <property type="match status" value="1"/>
</dbReference>
<evidence type="ECO:0000313" key="26">
    <source>
        <dbReference type="Proteomes" id="UP000324705"/>
    </source>
</evidence>
<feature type="chain" id="PRO_5040498307" description="non-specific serine/threonine protein kinase" evidence="23">
    <location>
        <begin position="25"/>
        <end position="1157"/>
    </location>
</feature>
<evidence type="ECO:0000256" key="12">
    <source>
        <dbReference type="ARBA" id="ARBA00022741"/>
    </source>
</evidence>
<dbReference type="InterPro" id="IPR001611">
    <property type="entry name" value="Leu-rich_rpt"/>
</dbReference>
<keyword evidence="4" id="KW-1003">Cell membrane</keyword>
<keyword evidence="9 22" id="KW-0812">Transmembrane</keyword>
<dbReference type="InterPro" id="IPR055414">
    <property type="entry name" value="LRR_R13L4/SHOC2-like"/>
</dbReference>
<proteinExistence type="inferred from homology"/>
<evidence type="ECO:0000256" key="6">
    <source>
        <dbReference type="ARBA" id="ARBA00022553"/>
    </source>
</evidence>
<dbReference type="OMA" id="PLEICML"/>
<dbReference type="GO" id="GO:0005886">
    <property type="term" value="C:plasma membrane"/>
    <property type="evidence" value="ECO:0007669"/>
    <property type="project" value="UniProtKB-SubCell"/>
</dbReference>
<dbReference type="Pfam" id="PF13855">
    <property type="entry name" value="LRR_8"/>
    <property type="match status" value="2"/>
</dbReference>
<dbReference type="FunFam" id="3.80.10.10:FF:000177">
    <property type="entry name" value="Leucine-rich repeat receptor-like serine/threonine-protein kinase At1g17230"/>
    <property type="match status" value="1"/>
</dbReference>
<dbReference type="FunFam" id="3.80.10.10:FF:000356">
    <property type="entry name" value="LRR receptor-like serine/threonine-protein kinase"/>
    <property type="match status" value="1"/>
</dbReference>
<keyword evidence="18" id="KW-0325">Glycoprotein</keyword>
<dbReference type="PROSITE" id="PS00107">
    <property type="entry name" value="PROTEIN_KINASE_ATP"/>
    <property type="match status" value="1"/>
</dbReference>
<evidence type="ECO:0000256" key="13">
    <source>
        <dbReference type="ARBA" id="ARBA00022777"/>
    </source>
</evidence>
<dbReference type="InterPro" id="IPR003591">
    <property type="entry name" value="Leu-rich_rpt_typical-subtyp"/>
</dbReference>
<evidence type="ECO:0000256" key="15">
    <source>
        <dbReference type="ARBA" id="ARBA00022989"/>
    </source>
</evidence>
<evidence type="ECO:0000256" key="23">
    <source>
        <dbReference type="SAM" id="SignalP"/>
    </source>
</evidence>
<evidence type="ECO:0000256" key="11">
    <source>
        <dbReference type="ARBA" id="ARBA00022737"/>
    </source>
</evidence>
<keyword evidence="15 22" id="KW-1133">Transmembrane helix</keyword>
<dbReference type="FunFam" id="3.80.10.10:FF:000400">
    <property type="entry name" value="Nuclear pore complex protein NUP107"/>
    <property type="match status" value="1"/>
</dbReference>
<dbReference type="FunFam" id="3.30.200.20:FF:000309">
    <property type="entry name" value="Leucine-rich repeat receptor protein kinase MSP1"/>
    <property type="match status" value="1"/>
</dbReference>
<dbReference type="EC" id="2.7.11.1" evidence="3"/>
<dbReference type="PROSITE" id="PS50011">
    <property type="entry name" value="PROTEIN_KINASE_DOM"/>
    <property type="match status" value="1"/>
</dbReference>
<keyword evidence="13" id="KW-0418">Kinase</keyword>
<keyword evidence="11" id="KW-0677">Repeat</keyword>
<evidence type="ECO:0000256" key="4">
    <source>
        <dbReference type="ARBA" id="ARBA00022475"/>
    </source>
</evidence>
<dbReference type="InterPro" id="IPR013210">
    <property type="entry name" value="LRR_N_plant-typ"/>
</dbReference>
<dbReference type="InterPro" id="IPR032675">
    <property type="entry name" value="LRR_dom_sf"/>
</dbReference>
<sequence length="1157" mass="127655">MEPSSPVKLIPLTILLASFLAAIAMPSLDEQAAALVAWKATLPNKQALPSWGNKTASWPCNWRGIRCGRQAGQRVITRMSLPGMMLGGTLELLNFSAVVTLARLELPHNELAGRLPLDIQLLKELHVLLLHGNQIRGSIPPVLANLTKLSCLVLSHNLLTNQIPDVIGELESLVVLNLSSNHLVGPIPDGIGRLSNLIGLDLSNNILDGQIPISLGNLSVHNNIKFLALPGNNLTGPITKEFGNLVSLDYLDLSQNRFVGCIPTNINNFTKLATLELSENFFSGNIPNQIGDLVKLKSLKLHSNELFGYIPSNLENLTTITALYLQNNHLSGHIPQSLGDLIRLEELRLGINELRYSIPKSIGNLTKLHTLTLWRNQLSGEIPQAFENLGNMKQLELQDNNFTGSVPNSLWNLTKITTLYLHNNQLSGPISQDLGSLVNLKNLTLSHNRLTGHIPYSLGNLTKLRNINLSHNQLSGPIPQYIGNLIGLTRFQLSNNNLSGALPPGLCVGGRLQKFTASDNNLVGPLPTSFINCRSLVRVRLERNQLSGDISEMGAHPNLVYIDISLNKLFGKLSQRWGECYKLTMLRASNNNITGVIPASIGQLSQLRIIDLSSNRIQGQIQPEIGNLTSLFNLTLGKNLLHGSIPQEIGLLRNLEYLDLSSNSLSGLIGGSIEHCLKLSFVKLSHNHFNGSIPDELGVLVNLQELLDLSDNSFVGTIPTQFGGLRVLENLNLSHNALSGSIPPSFQSMTSLSSMDVSYNNLEGPVPQSRFFEEAPFVWFTHNKQLCGLVKWLPPCDHTPMGGHYKKSKLVFLGMIPAIMSFLIIAVLVTMQCKKKKLKAEGGNRIQQNKLFTIWNFDGGNVYKQIIDATENFNETHCIGTGGYGSVYRAQIPTGEIFAVKKVCMMEGDESFNREIDALMHIRHRNIAKLVGYCSGTHHRFLVYEYMDRGCLATSLKSKETAIELDWTRRLTIAKDMAHALSYMHHDCFAPIVHRDIKSANILLDRGYRACISDFGIAKILGGDVSNCTRLAGTKGYLAPELAYTTRVTEKCDVYSFGVLMLELFMGRHPGDFLSSLSWKCMTLQDLLDTRLPSPKPEIASEIFKVITAAVQCLEPNPSCRPTMQHVTQLFCKVEGPITLDHLHAEFIVPAQYHGCS</sequence>
<dbReference type="PANTHER" id="PTHR48053:SF123">
    <property type="entry name" value="PROTEIN KINASE DOMAIN-CONTAINING PROTEIN"/>
    <property type="match status" value="1"/>
</dbReference>
<evidence type="ECO:0000256" key="19">
    <source>
        <dbReference type="ARBA" id="ARBA00047899"/>
    </source>
</evidence>
<dbReference type="Gene3D" id="3.30.200.20">
    <property type="entry name" value="Phosphorylase Kinase, domain 1"/>
    <property type="match status" value="1"/>
</dbReference>
<dbReference type="FunFam" id="3.80.10.10:FF:000719">
    <property type="entry name" value="MDIS1-interacting receptor like kinase 2 isoform A"/>
    <property type="match status" value="1"/>
</dbReference>
<dbReference type="FunFam" id="1.10.510.10:FF:000479">
    <property type="entry name" value="Leucine-rich repeat receptor-like protein kinase"/>
    <property type="match status" value="1"/>
</dbReference>
<dbReference type="GO" id="GO:0004674">
    <property type="term" value="F:protein serine/threonine kinase activity"/>
    <property type="evidence" value="ECO:0007669"/>
    <property type="project" value="UniProtKB-KW"/>
</dbReference>
<name>A0A9R0YDT7_TRITD</name>
<feature type="domain" description="Protein kinase" evidence="24">
    <location>
        <begin position="873"/>
        <end position="1147"/>
    </location>
</feature>
<evidence type="ECO:0000256" key="22">
    <source>
        <dbReference type="SAM" id="Phobius"/>
    </source>
</evidence>
<evidence type="ECO:0000256" key="17">
    <source>
        <dbReference type="ARBA" id="ARBA00023170"/>
    </source>
</evidence>
<dbReference type="Proteomes" id="UP000324705">
    <property type="component" value="Chromosome 6B"/>
</dbReference>
<dbReference type="Gene3D" id="1.10.510.10">
    <property type="entry name" value="Transferase(Phosphotransferase) domain 1"/>
    <property type="match status" value="1"/>
</dbReference>
<comment type="similarity">
    <text evidence="2">Belongs to the protein kinase superfamily. Ser/Thr protein kinase family.</text>
</comment>
<dbReference type="EMBL" id="LT934122">
    <property type="protein sequence ID" value="VAI52619.1"/>
    <property type="molecule type" value="Genomic_DNA"/>
</dbReference>
<dbReference type="FunFam" id="3.80.10.10:FF:000383">
    <property type="entry name" value="Leucine-rich repeat receptor protein kinase EMS1"/>
    <property type="match status" value="1"/>
</dbReference>
<keyword evidence="14 21" id="KW-0067">ATP-binding</keyword>
<keyword evidence="8" id="KW-0808">Transferase</keyword>
<dbReference type="PANTHER" id="PTHR48053">
    <property type="entry name" value="LEUCINE RICH REPEAT FAMILY PROTEIN, EXPRESSED"/>
    <property type="match status" value="1"/>
</dbReference>
<dbReference type="GO" id="GO:0005524">
    <property type="term" value="F:ATP binding"/>
    <property type="evidence" value="ECO:0007669"/>
    <property type="project" value="UniProtKB-UniRule"/>
</dbReference>
<dbReference type="SMART" id="SM00365">
    <property type="entry name" value="LRR_SD22"/>
    <property type="match status" value="6"/>
</dbReference>
<dbReference type="SUPFAM" id="SSF52058">
    <property type="entry name" value="L domain-like"/>
    <property type="match status" value="1"/>
</dbReference>
<evidence type="ECO:0000259" key="24">
    <source>
        <dbReference type="PROSITE" id="PS50011"/>
    </source>
</evidence>
<evidence type="ECO:0000256" key="1">
    <source>
        <dbReference type="ARBA" id="ARBA00004251"/>
    </source>
</evidence>
<evidence type="ECO:0000256" key="10">
    <source>
        <dbReference type="ARBA" id="ARBA00022729"/>
    </source>
</evidence>
<reference evidence="25 26" key="1">
    <citation type="submission" date="2017-09" db="EMBL/GenBank/DDBJ databases">
        <authorList>
            <consortium name="International Durum Wheat Genome Sequencing Consortium (IDWGSC)"/>
            <person name="Milanesi L."/>
        </authorList>
    </citation>
    <scope>NUCLEOTIDE SEQUENCE [LARGE SCALE GENOMIC DNA]</scope>
    <source>
        <strain evidence="26">cv. Svevo</strain>
    </source>
</reference>
<dbReference type="SUPFAM" id="SSF56112">
    <property type="entry name" value="Protein kinase-like (PK-like)"/>
    <property type="match status" value="1"/>
</dbReference>
<protein>
    <recommendedName>
        <fullName evidence="3">non-specific serine/threonine protein kinase</fullName>
        <ecNumber evidence="3">2.7.11.1</ecNumber>
    </recommendedName>
</protein>
<comment type="catalytic activity">
    <reaction evidence="19">
        <text>L-threonyl-[protein] + ATP = O-phospho-L-threonyl-[protein] + ADP + H(+)</text>
        <dbReference type="Rhea" id="RHEA:46608"/>
        <dbReference type="Rhea" id="RHEA-COMP:11060"/>
        <dbReference type="Rhea" id="RHEA-COMP:11605"/>
        <dbReference type="ChEBI" id="CHEBI:15378"/>
        <dbReference type="ChEBI" id="CHEBI:30013"/>
        <dbReference type="ChEBI" id="CHEBI:30616"/>
        <dbReference type="ChEBI" id="CHEBI:61977"/>
        <dbReference type="ChEBI" id="CHEBI:456216"/>
        <dbReference type="EC" id="2.7.11.1"/>
    </reaction>
</comment>
<evidence type="ECO:0000313" key="25">
    <source>
        <dbReference type="EMBL" id="VAI52619.1"/>
    </source>
</evidence>
<keyword evidence="10 23" id="KW-0732">Signal</keyword>
<keyword evidence="16 22" id="KW-0472">Membrane</keyword>
<gene>
    <name evidence="25" type="ORF">TRITD_6Bv1G003570</name>
</gene>
<evidence type="ECO:0000256" key="16">
    <source>
        <dbReference type="ARBA" id="ARBA00023136"/>
    </source>
</evidence>
<accession>A0A9R0YDT7</accession>
<feature type="binding site" evidence="21">
    <location>
        <position position="902"/>
    </location>
    <ligand>
        <name>ATP</name>
        <dbReference type="ChEBI" id="CHEBI:30616"/>
    </ligand>
</feature>
<evidence type="ECO:0000256" key="5">
    <source>
        <dbReference type="ARBA" id="ARBA00022527"/>
    </source>
</evidence>
<dbReference type="PRINTS" id="PR00019">
    <property type="entry name" value="LEURICHRPT"/>
</dbReference>
<organism evidence="25 26">
    <name type="scientific">Triticum turgidum subsp. durum</name>
    <name type="common">Durum wheat</name>
    <name type="synonym">Triticum durum</name>
    <dbReference type="NCBI Taxonomy" id="4567"/>
    <lineage>
        <taxon>Eukaryota</taxon>
        <taxon>Viridiplantae</taxon>
        <taxon>Streptophyta</taxon>
        <taxon>Embryophyta</taxon>
        <taxon>Tracheophyta</taxon>
        <taxon>Spermatophyta</taxon>
        <taxon>Magnoliopsida</taxon>
        <taxon>Liliopsida</taxon>
        <taxon>Poales</taxon>
        <taxon>Poaceae</taxon>
        <taxon>BOP clade</taxon>
        <taxon>Pooideae</taxon>
        <taxon>Triticodae</taxon>
        <taxon>Triticeae</taxon>
        <taxon>Triticinae</taxon>
        <taxon>Triticum</taxon>
    </lineage>
</organism>
<keyword evidence="6" id="KW-0597">Phosphoprotein</keyword>
<dbReference type="Pfam" id="PF23598">
    <property type="entry name" value="LRR_14"/>
    <property type="match status" value="1"/>
</dbReference>
<keyword evidence="7" id="KW-0433">Leucine-rich repeat</keyword>
<dbReference type="SUPFAM" id="SSF52047">
    <property type="entry name" value="RNI-like"/>
    <property type="match status" value="2"/>
</dbReference>
<dbReference type="Gramene" id="TRITD6Bv1G003570.1">
    <property type="protein sequence ID" value="TRITD6Bv1G003570.1"/>
    <property type="gene ID" value="TRITD6Bv1G003570"/>
</dbReference>
<dbReference type="InterPro" id="IPR017441">
    <property type="entry name" value="Protein_kinase_ATP_BS"/>
</dbReference>
<evidence type="ECO:0000256" key="18">
    <source>
        <dbReference type="ARBA" id="ARBA00023180"/>
    </source>
</evidence>
<dbReference type="Pfam" id="PF00069">
    <property type="entry name" value="Pkinase"/>
    <property type="match status" value="1"/>
</dbReference>
<dbReference type="SMART" id="SM00369">
    <property type="entry name" value="LRR_TYP"/>
    <property type="match status" value="13"/>
</dbReference>
<dbReference type="SMART" id="SM00220">
    <property type="entry name" value="S_TKc"/>
    <property type="match status" value="1"/>
</dbReference>
<dbReference type="InterPro" id="IPR011009">
    <property type="entry name" value="Kinase-like_dom_sf"/>
</dbReference>
<keyword evidence="17" id="KW-0675">Receptor</keyword>
<dbReference type="Pfam" id="PF08263">
    <property type="entry name" value="LRRNT_2"/>
    <property type="match status" value="1"/>
</dbReference>
<keyword evidence="5" id="KW-0723">Serine/threonine-protein kinase</keyword>
<evidence type="ECO:0000256" key="20">
    <source>
        <dbReference type="ARBA" id="ARBA00048679"/>
    </source>
</evidence>
<dbReference type="AlphaFoldDB" id="A0A9R0YDT7"/>
<evidence type="ECO:0000256" key="7">
    <source>
        <dbReference type="ARBA" id="ARBA00022614"/>
    </source>
</evidence>
<dbReference type="InterPro" id="IPR000719">
    <property type="entry name" value="Prot_kinase_dom"/>
</dbReference>
<evidence type="ECO:0000256" key="2">
    <source>
        <dbReference type="ARBA" id="ARBA00008684"/>
    </source>
</evidence>
<dbReference type="PROSITE" id="PS51450">
    <property type="entry name" value="LRR"/>
    <property type="match status" value="1"/>
</dbReference>
<dbReference type="InterPro" id="IPR051716">
    <property type="entry name" value="Plant_RL_S/T_kinase"/>
</dbReference>
<evidence type="ECO:0000256" key="9">
    <source>
        <dbReference type="ARBA" id="ARBA00022692"/>
    </source>
</evidence>
<keyword evidence="12 21" id="KW-0547">Nucleotide-binding</keyword>
<evidence type="ECO:0000256" key="14">
    <source>
        <dbReference type="ARBA" id="ARBA00022840"/>
    </source>
</evidence>
<feature type="signal peptide" evidence="23">
    <location>
        <begin position="1"/>
        <end position="24"/>
    </location>
</feature>
<evidence type="ECO:0000256" key="21">
    <source>
        <dbReference type="PROSITE-ProRule" id="PRU10141"/>
    </source>
</evidence>
<evidence type="ECO:0000256" key="8">
    <source>
        <dbReference type="ARBA" id="ARBA00022679"/>
    </source>
</evidence>
<comment type="subcellular location">
    <subcellularLocation>
        <location evidence="1">Cell membrane</location>
        <topology evidence="1">Single-pass type I membrane protein</topology>
    </subcellularLocation>
</comment>
<comment type="catalytic activity">
    <reaction evidence="20">
        <text>L-seryl-[protein] + ATP = O-phospho-L-seryl-[protein] + ADP + H(+)</text>
        <dbReference type="Rhea" id="RHEA:17989"/>
        <dbReference type="Rhea" id="RHEA-COMP:9863"/>
        <dbReference type="Rhea" id="RHEA-COMP:11604"/>
        <dbReference type="ChEBI" id="CHEBI:15378"/>
        <dbReference type="ChEBI" id="CHEBI:29999"/>
        <dbReference type="ChEBI" id="CHEBI:30616"/>
        <dbReference type="ChEBI" id="CHEBI:83421"/>
        <dbReference type="ChEBI" id="CHEBI:456216"/>
        <dbReference type="EC" id="2.7.11.1"/>
    </reaction>
</comment>
<dbReference type="InterPro" id="IPR008271">
    <property type="entry name" value="Ser/Thr_kinase_AS"/>
</dbReference>
<dbReference type="Gene3D" id="3.80.10.10">
    <property type="entry name" value="Ribonuclease Inhibitor"/>
    <property type="match status" value="3"/>
</dbReference>
<feature type="transmembrane region" description="Helical" evidence="22">
    <location>
        <begin position="810"/>
        <end position="829"/>
    </location>
</feature>